<dbReference type="Proteomes" id="UP000011996">
    <property type="component" value="Unassembled WGS sequence"/>
</dbReference>
<evidence type="ECO:0000313" key="1">
    <source>
        <dbReference type="EMBL" id="EMI24353.1"/>
    </source>
</evidence>
<organism evidence="1 2">
    <name type="scientific">Rhodopirellula europaea SH398</name>
    <dbReference type="NCBI Taxonomy" id="1263868"/>
    <lineage>
        <taxon>Bacteria</taxon>
        <taxon>Pseudomonadati</taxon>
        <taxon>Planctomycetota</taxon>
        <taxon>Planctomycetia</taxon>
        <taxon>Pirellulales</taxon>
        <taxon>Pirellulaceae</taxon>
        <taxon>Rhodopirellula</taxon>
    </lineage>
</organism>
<proteinExistence type="predicted"/>
<dbReference type="AlphaFoldDB" id="M5RYC3"/>
<comment type="caution">
    <text evidence="1">The sequence shown here is derived from an EMBL/GenBank/DDBJ whole genome shotgun (WGS) entry which is preliminary data.</text>
</comment>
<gene>
    <name evidence="1" type="ORF">RESH_05074</name>
</gene>
<dbReference type="PATRIC" id="fig|1263868.3.peg.5513"/>
<accession>M5RYC3</accession>
<protein>
    <submittedName>
        <fullName evidence="1">Uncharacterized protein</fullName>
    </submittedName>
</protein>
<evidence type="ECO:0000313" key="2">
    <source>
        <dbReference type="Proteomes" id="UP000011996"/>
    </source>
</evidence>
<reference evidence="1 2" key="1">
    <citation type="journal article" date="2013" name="Mar. Genomics">
        <title>Expression of sulfatases in Rhodopirellula baltica and the diversity of sulfatases in the genus Rhodopirellula.</title>
        <authorList>
            <person name="Wegner C.E."/>
            <person name="Richter-Heitmann T."/>
            <person name="Klindworth A."/>
            <person name="Klockow C."/>
            <person name="Richter M."/>
            <person name="Achstetter T."/>
            <person name="Glockner F.O."/>
            <person name="Harder J."/>
        </authorList>
    </citation>
    <scope>NUCLEOTIDE SEQUENCE [LARGE SCALE GENOMIC DNA]</scope>
    <source>
        <strain evidence="1 2">SH398</strain>
    </source>
</reference>
<sequence>MSTYRGESRHGVAGGNAAIRSIRRSTRHRRAFAQSSRRVPIFSADGRLERMGLGFDVDAQRIDAVVSRVVRGIFYVETKRILPKHWDVSVDTPESFDNCDAETQELMMRNVLLPLKNVEERTFAEGLFRYKFANPGEDSFVSVCWLVFYNTLPMVCLTGCPENAEQ</sequence>
<dbReference type="RefSeq" id="WP_008670828.1">
    <property type="nucleotide sequence ID" value="NZ_ANOF01000160.1"/>
</dbReference>
<name>M5RYC3_9BACT</name>
<dbReference type="EMBL" id="ANOF01000160">
    <property type="protein sequence ID" value="EMI24353.1"/>
    <property type="molecule type" value="Genomic_DNA"/>
</dbReference>